<name>A0ACB5R9Z5_9CLOT</name>
<accession>A0ACB5R9Z5</accession>
<reference evidence="1" key="1">
    <citation type="journal article" date="2025" name="Int. J. Syst. Evol. Microbiol.">
        <title>Inconstantimicrobium mannanitabidum sp. nov., a novel member of the family Clostridiaceae isolated from anoxic soil under the treatment of reductive soil disinfestation.</title>
        <authorList>
            <person name="Ueki A."/>
            <person name="Tonouchi A."/>
            <person name="Honma S."/>
            <person name="Kaku N."/>
            <person name="Ueki K."/>
        </authorList>
    </citation>
    <scope>NUCLEOTIDE SEQUENCE</scope>
    <source>
        <strain evidence="1">TW13</strain>
    </source>
</reference>
<organism evidence="1 2">
    <name type="scientific">Inconstantimicrobium mannanitabidum</name>
    <dbReference type="NCBI Taxonomy" id="1604901"/>
    <lineage>
        <taxon>Bacteria</taxon>
        <taxon>Bacillati</taxon>
        <taxon>Bacillota</taxon>
        <taxon>Clostridia</taxon>
        <taxon>Eubacteriales</taxon>
        <taxon>Clostridiaceae</taxon>
        <taxon>Inconstantimicrobium</taxon>
    </lineage>
</organism>
<protein>
    <submittedName>
        <fullName evidence="1">Uncharacterized protein</fullName>
    </submittedName>
</protein>
<keyword evidence="2" id="KW-1185">Reference proteome</keyword>
<evidence type="ECO:0000313" key="2">
    <source>
        <dbReference type="Proteomes" id="UP001058074"/>
    </source>
</evidence>
<proteinExistence type="predicted"/>
<evidence type="ECO:0000313" key="1">
    <source>
        <dbReference type="EMBL" id="GKX65867.1"/>
    </source>
</evidence>
<dbReference type="Proteomes" id="UP001058074">
    <property type="component" value="Unassembled WGS sequence"/>
</dbReference>
<dbReference type="EMBL" id="BROD01000001">
    <property type="protein sequence ID" value="GKX65867.1"/>
    <property type="molecule type" value="Genomic_DNA"/>
</dbReference>
<sequence>MENHFIENEVKELFWDELHNFQLERATKIVELFINTFGDDAIKIIEEINVDWREPLKLYIKNTVTIIEKFKELYGDKVLELLKEFNPNDSLKRGENISANSGNTLDDFLKIFGTGGTIVRKSESEAFIRSSGCLVAQVARELDVENIMYCLHCYGDPYYAKGINPNISCKHNKTLMQGDDCCEYLITIEDK</sequence>
<comment type="caution">
    <text evidence="1">The sequence shown here is derived from an EMBL/GenBank/DDBJ whole genome shotgun (WGS) entry which is preliminary data.</text>
</comment>
<gene>
    <name evidence="1" type="ORF">rsdtw13_11250</name>
</gene>